<keyword evidence="2" id="KW-1185">Reference proteome</keyword>
<gene>
    <name evidence="1" type="ORF">E9229_001855</name>
</gene>
<proteinExistence type="predicted"/>
<organism evidence="1 2">
    <name type="scientific">Paeniglutamicibacter cryotolerans</name>
    <dbReference type="NCBI Taxonomy" id="670079"/>
    <lineage>
        <taxon>Bacteria</taxon>
        <taxon>Bacillati</taxon>
        <taxon>Actinomycetota</taxon>
        <taxon>Actinomycetes</taxon>
        <taxon>Micrococcales</taxon>
        <taxon>Micrococcaceae</taxon>
        <taxon>Paeniglutamicibacter</taxon>
    </lineage>
</organism>
<sequence length="94" mass="10345">MLRHSYYAPQLVLRKSMVFPRSTMAVRTCAGDQCARANRLAVDGPSNLFGDAGFEPPPAQLIDIHLSADAYNQFRRLAMIAACCALNEETSNAR</sequence>
<dbReference type="Proteomes" id="UP000523000">
    <property type="component" value="Unassembled WGS sequence"/>
</dbReference>
<evidence type="ECO:0000313" key="1">
    <source>
        <dbReference type="EMBL" id="MBB2995664.1"/>
    </source>
</evidence>
<protein>
    <submittedName>
        <fullName evidence="1">Uncharacterized protein</fullName>
    </submittedName>
</protein>
<evidence type="ECO:0000313" key="2">
    <source>
        <dbReference type="Proteomes" id="UP000523000"/>
    </source>
</evidence>
<accession>A0A839QLM5</accession>
<name>A0A839QLM5_9MICC</name>
<comment type="caution">
    <text evidence="1">The sequence shown here is derived from an EMBL/GenBank/DDBJ whole genome shotgun (WGS) entry which is preliminary data.</text>
</comment>
<reference evidence="1 2" key="1">
    <citation type="submission" date="2020-08" db="EMBL/GenBank/DDBJ databases">
        <title>Sequencing the genomes of 1000 actinobacteria strains.</title>
        <authorList>
            <person name="Klenk H.-P."/>
        </authorList>
    </citation>
    <scope>NUCLEOTIDE SEQUENCE [LARGE SCALE GENOMIC DNA]</scope>
    <source>
        <strain evidence="1 2">DSM 22826</strain>
    </source>
</reference>
<dbReference type="AlphaFoldDB" id="A0A839QLM5"/>
<dbReference type="EMBL" id="JACHVS010000001">
    <property type="protein sequence ID" value="MBB2995664.1"/>
    <property type="molecule type" value="Genomic_DNA"/>
</dbReference>